<dbReference type="InterPro" id="IPR009057">
    <property type="entry name" value="Homeodomain-like_sf"/>
</dbReference>
<organism evidence="1 2">
    <name type="scientific">Paenibacillus taihuensis</name>
    <dbReference type="NCBI Taxonomy" id="1156355"/>
    <lineage>
        <taxon>Bacteria</taxon>
        <taxon>Bacillati</taxon>
        <taxon>Bacillota</taxon>
        <taxon>Bacilli</taxon>
        <taxon>Bacillales</taxon>
        <taxon>Paenibacillaceae</taxon>
        <taxon>Paenibacillus</taxon>
    </lineage>
</organism>
<dbReference type="PANTHER" id="PTHR37812:SF1">
    <property type="entry name" value="MU-LIKE PROPHAGE FLUMU PROTEIN C"/>
    <property type="match status" value="1"/>
</dbReference>
<sequence>MKYVNAAILPDELLKEVQKYIHGAMVYIPKPEGEREGWGVNSGSRAYIQQRNIEIRQCFAGGAAVDQLAEQFFLSCESIRKIVYGKMK</sequence>
<dbReference type="InterPro" id="IPR052411">
    <property type="entry name" value="c-mor_Regulatory_Protein"/>
</dbReference>
<gene>
    <name evidence="1" type="ORF">A8990_1337</name>
</gene>
<dbReference type="AlphaFoldDB" id="A0A3D9QXL6"/>
<accession>A0A3D9QXL6</accession>
<evidence type="ECO:0008006" key="3">
    <source>
        <dbReference type="Google" id="ProtNLM"/>
    </source>
</evidence>
<evidence type="ECO:0000313" key="1">
    <source>
        <dbReference type="EMBL" id="REE69542.1"/>
    </source>
</evidence>
<dbReference type="PANTHER" id="PTHR37812">
    <property type="entry name" value="MU-LIKE PROPHAGE FLUMU PROTEIN C"/>
    <property type="match status" value="1"/>
</dbReference>
<dbReference type="InterPro" id="IPR049739">
    <property type="entry name" value="YraL-like"/>
</dbReference>
<proteinExistence type="predicted"/>
<keyword evidence="2" id="KW-1185">Reference proteome</keyword>
<evidence type="ECO:0000313" key="2">
    <source>
        <dbReference type="Proteomes" id="UP000256304"/>
    </source>
</evidence>
<dbReference type="EMBL" id="QTTN01000033">
    <property type="protein sequence ID" value="REE69542.1"/>
    <property type="molecule type" value="Genomic_DNA"/>
</dbReference>
<dbReference type="NCBIfam" id="NF040785">
    <property type="entry name" value="CD3324_fam"/>
    <property type="match status" value="1"/>
</dbReference>
<comment type="caution">
    <text evidence="1">The sequence shown here is derived from an EMBL/GenBank/DDBJ whole genome shotgun (WGS) entry which is preliminary data.</text>
</comment>
<dbReference type="Proteomes" id="UP000256304">
    <property type="component" value="Unassembled WGS sequence"/>
</dbReference>
<name>A0A3D9QXL6_9BACL</name>
<dbReference type="SUPFAM" id="SSF46689">
    <property type="entry name" value="Homeodomain-like"/>
    <property type="match status" value="1"/>
</dbReference>
<reference evidence="1 2" key="1">
    <citation type="submission" date="2018-08" db="EMBL/GenBank/DDBJ databases">
        <title>Genomic Encyclopedia of Type Strains, Phase III (KMG-III): the genomes of soil and plant-associated and newly described type strains.</title>
        <authorList>
            <person name="Whitman W."/>
        </authorList>
    </citation>
    <scope>NUCLEOTIDE SEQUENCE [LARGE SCALE GENOMIC DNA]</scope>
    <source>
        <strain evidence="1 2">CGMCC 1.10966</strain>
    </source>
</reference>
<protein>
    <recommendedName>
        <fullName evidence="3">Mor transcription activator family protein</fullName>
    </recommendedName>
</protein>
<dbReference type="OrthoDB" id="9800398at2"/>
<dbReference type="RefSeq" id="WP_116191310.1">
    <property type="nucleotide sequence ID" value="NZ_QTTN01000033.1"/>
</dbReference>